<dbReference type="EMBL" id="LM676427">
    <property type="protein sequence ID" value="CEP27138.1"/>
    <property type="molecule type" value="Genomic_DNA"/>
</dbReference>
<protein>
    <submittedName>
        <fullName evidence="3">Phosphoglycerate mutase</fullName>
        <ecNumber evidence="3">5.4.2.-</ecNumber>
    </submittedName>
</protein>
<dbReference type="InterPro" id="IPR050275">
    <property type="entry name" value="PGM_Phosphatase"/>
</dbReference>
<feature type="active site" description="Proton donor/acceptor" evidence="1">
    <location>
        <position position="85"/>
    </location>
</feature>
<dbReference type="InterPro" id="IPR013078">
    <property type="entry name" value="His_Pase_superF_clade-1"/>
</dbReference>
<feature type="binding site" evidence="2">
    <location>
        <position position="61"/>
    </location>
    <ligand>
        <name>substrate</name>
    </ligand>
</feature>
<dbReference type="GO" id="GO:0016853">
    <property type="term" value="F:isomerase activity"/>
    <property type="evidence" value="ECO:0007669"/>
    <property type="project" value="UniProtKB-KW"/>
</dbReference>
<dbReference type="PANTHER" id="PTHR48100">
    <property type="entry name" value="BROAD-SPECIFICITY PHOSPHATASE YOR283W-RELATED"/>
    <property type="match status" value="1"/>
</dbReference>
<feature type="binding site" evidence="2">
    <location>
        <begin position="11"/>
        <end position="18"/>
    </location>
    <ligand>
        <name>substrate</name>
    </ligand>
</feature>
<proteinExistence type="predicted"/>
<dbReference type="Gene3D" id="3.40.50.1240">
    <property type="entry name" value="Phosphoglycerate mutase-like"/>
    <property type="match status" value="1"/>
</dbReference>
<dbReference type="EC" id="5.4.2.-" evidence="3"/>
<dbReference type="SMART" id="SM00855">
    <property type="entry name" value="PGAM"/>
    <property type="match status" value="1"/>
</dbReference>
<dbReference type="GO" id="GO:0005737">
    <property type="term" value="C:cytoplasm"/>
    <property type="evidence" value="ECO:0007669"/>
    <property type="project" value="TreeGrafter"/>
</dbReference>
<evidence type="ECO:0000256" key="2">
    <source>
        <dbReference type="PIRSR" id="PIRSR613078-2"/>
    </source>
</evidence>
<dbReference type="RefSeq" id="WP_013160764.1">
    <property type="nucleotide sequence ID" value="NZ_CP010341.1"/>
</dbReference>
<dbReference type="PATRIC" id="fig|66712.6.peg.839"/>
<organism evidence="3">
    <name type="scientific">Propionibacterium freudenreichii subsp. freudenreichii</name>
    <dbReference type="NCBI Taxonomy" id="66712"/>
    <lineage>
        <taxon>Bacteria</taxon>
        <taxon>Bacillati</taxon>
        <taxon>Actinomycetota</taxon>
        <taxon>Actinomycetes</taxon>
        <taxon>Propionibacteriales</taxon>
        <taxon>Propionibacteriaceae</taxon>
        <taxon>Propionibacterium</taxon>
    </lineage>
</organism>
<name>A0A068VP86_PROFF</name>
<dbReference type="GeneID" id="61222457"/>
<dbReference type="Pfam" id="PF00300">
    <property type="entry name" value="His_Phos_1"/>
    <property type="match status" value="1"/>
</dbReference>
<sequence>MSAPTRLVLWRHGQTDWNLAGRFQGQTDMPLNVAGLSQAEAAAGHVAALGPEAIVSSPLRRALETADTLAELTGLAVTTDDRLQEINVGQWSGLRAAEVFAQDEIARFRATGQDFRYSPTGETRCEVGERVAPALREIAAAHPGQTVAVVSHGVAMRMGAARLCNIDYQGAQDLGTMANCAWSILEPGQGRWHIVDWNVSAS</sequence>
<keyword evidence="3" id="KW-0413">Isomerase</keyword>
<dbReference type="InterPro" id="IPR029033">
    <property type="entry name" value="His_PPase_superfam"/>
</dbReference>
<dbReference type="SUPFAM" id="SSF53254">
    <property type="entry name" value="Phosphoglycerate mutase-like"/>
    <property type="match status" value="1"/>
</dbReference>
<dbReference type="GO" id="GO:0016791">
    <property type="term" value="F:phosphatase activity"/>
    <property type="evidence" value="ECO:0007669"/>
    <property type="project" value="TreeGrafter"/>
</dbReference>
<dbReference type="InterPro" id="IPR001345">
    <property type="entry name" value="PG/BPGM_mutase_AS"/>
</dbReference>
<evidence type="ECO:0000256" key="1">
    <source>
        <dbReference type="PIRSR" id="PIRSR613078-1"/>
    </source>
</evidence>
<dbReference type="CDD" id="cd07067">
    <property type="entry name" value="HP_PGM_like"/>
    <property type="match status" value="1"/>
</dbReference>
<gene>
    <name evidence="3" type="primary">gmpB</name>
    <name evidence="3" type="ORF">PFCIRM138_12110</name>
</gene>
<dbReference type="AlphaFoldDB" id="A0A068VP86"/>
<dbReference type="PROSITE" id="PS00175">
    <property type="entry name" value="PG_MUTASE"/>
    <property type="match status" value="1"/>
</dbReference>
<accession>A0A068VP86</accession>
<evidence type="ECO:0000313" key="3">
    <source>
        <dbReference type="EMBL" id="CEP27138.1"/>
    </source>
</evidence>
<feature type="active site" description="Tele-phosphohistidine intermediate" evidence="1">
    <location>
        <position position="12"/>
    </location>
</feature>
<reference evidence="3" key="1">
    <citation type="submission" date="2014-08" db="EMBL/GenBank/DDBJ databases">
        <authorList>
            <person name="Falentin Helene"/>
        </authorList>
    </citation>
    <scope>NUCLEOTIDE SEQUENCE</scope>
</reference>
<dbReference type="PANTHER" id="PTHR48100:SF62">
    <property type="entry name" value="GLUCOSYL-3-PHOSPHOGLYCERATE PHOSPHATASE"/>
    <property type="match status" value="1"/>
</dbReference>
<dbReference type="KEGG" id="pfre:RM25_0813"/>